<accession>A0ACC5R447</accession>
<name>A0ACC5R447_9HYPH</name>
<keyword evidence="2" id="KW-1185">Reference proteome</keyword>
<dbReference type="Proteomes" id="UP000616151">
    <property type="component" value="Unassembled WGS sequence"/>
</dbReference>
<proteinExistence type="predicted"/>
<evidence type="ECO:0000313" key="1">
    <source>
        <dbReference type="EMBL" id="MBK1867385.1"/>
    </source>
</evidence>
<gene>
    <name evidence="1" type="ORF">JHL16_13600</name>
</gene>
<organism evidence="1 2">
    <name type="scientific">Taklimakanibacter albus</name>
    <dbReference type="NCBI Taxonomy" id="2800327"/>
    <lineage>
        <taxon>Bacteria</taxon>
        <taxon>Pseudomonadati</taxon>
        <taxon>Pseudomonadota</taxon>
        <taxon>Alphaproteobacteria</taxon>
        <taxon>Hyphomicrobiales</taxon>
        <taxon>Aestuariivirgaceae</taxon>
        <taxon>Taklimakanibacter</taxon>
    </lineage>
</organism>
<protein>
    <submittedName>
        <fullName evidence="1">Tripartite tricarboxylate transporter TctB family protein</fullName>
    </submittedName>
</protein>
<comment type="caution">
    <text evidence="1">The sequence shown here is derived from an EMBL/GenBank/DDBJ whole genome shotgun (WGS) entry which is preliminary data.</text>
</comment>
<reference evidence="1" key="1">
    <citation type="submission" date="2021-01" db="EMBL/GenBank/DDBJ databases">
        <authorList>
            <person name="Sun Q."/>
        </authorList>
    </citation>
    <scope>NUCLEOTIDE SEQUENCE</scope>
    <source>
        <strain evidence="1">YIM B02566</strain>
    </source>
</reference>
<sequence length="160" mass="16878">MKPDTPKSAAGLAIGLGLLLLGGIIFYDASQMQIPPTYARVGPQVFPYFIAVGLAVVGAYFAWNSWAPAARREIVAEGFATDWRALLIIGAGLLIHLNILKPLGFVIAGVFLFMCVAFAFGSRSFLRDGIVAITLVVASYIGFTHGLGLQLPAGILAGLL</sequence>
<dbReference type="EMBL" id="JAENHL010000007">
    <property type="protein sequence ID" value="MBK1867385.1"/>
    <property type="molecule type" value="Genomic_DNA"/>
</dbReference>
<evidence type="ECO:0000313" key="2">
    <source>
        <dbReference type="Proteomes" id="UP000616151"/>
    </source>
</evidence>